<dbReference type="InterPro" id="IPR058240">
    <property type="entry name" value="rSAM_sf"/>
</dbReference>
<evidence type="ECO:0000256" key="1">
    <source>
        <dbReference type="ARBA" id="ARBA00006100"/>
    </source>
</evidence>
<dbReference type="InterPro" id="IPR006638">
    <property type="entry name" value="Elp3/MiaA/NifB-like_rSAM"/>
</dbReference>
<keyword evidence="2" id="KW-0004">4Fe-4S</keyword>
<keyword evidence="2" id="KW-0963">Cytoplasm</keyword>
<dbReference type="SFLD" id="SFLDG01065">
    <property type="entry name" value="anaerobic_coproporphyrinogen-I"/>
    <property type="match status" value="1"/>
</dbReference>
<evidence type="ECO:0000256" key="2">
    <source>
        <dbReference type="RuleBase" id="RU364116"/>
    </source>
</evidence>
<dbReference type="SMART" id="SM00729">
    <property type="entry name" value="Elp3"/>
    <property type="match status" value="1"/>
</dbReference>
<keyword evidence="2" id="KW-0408">Iron</keyword>
<comment type="caution">
    <text evidence="4">The sequence shown here is derived from an EMBL/GenBank/DDBJ whole genome shotgun (WGS) entry which is preliminary data.</text>
</comment>
<dbReference type="PROSITE" id="PS51918">
    <property type="entry name" value="RADICAL_SAM"/>
    <property type="match status" value="1"/>
</dbReference>
<comment type="subcellular location">
    <subcellularLocation>
        <location evidence="2">Cytoplasm</location>
    </subcellularLocation>
</comment>
<keyword evidence="2" id="KW-0479">Metal-binding</keyword>
<evidence type="ECO:0000313" key="5">
    <source>
        <dbReference type="Proteomes" id="UP001597387"/>
    </source>
</evidence>
<dbReference type="Pfam" id="PF06969">
    <property type="entry name" value="HemN_C"/>
    <property type="match status" value="1"/>
</dbReference>
<accession>A0ABW4ZH46</accession>
<dbReference type="SFLD" id="SFLDF00288">
    <property type="entry name" value="HemN-like__clustered_with_nucl"/>
    <property type="match status" value="1"/>
</dbReference>
<comment type="function">
    <text evidence="2">Probably acts as a heme chaperone, transferring heme to an unknown acceptor. Binds one molecule of heme per monomer, possibly covalently. Binds 1 [4Fe-4S] cluster. The cluster is coordinated with 3 cysteines and an exchangeable S-adenosyl-L-methionine.</text>
</comment>
<proteinExistence type="inferred from homology"/>
<dbReference type="SUPFAM" id="SSF102114">
    <property type="entry name" value="Radical SAM enzymes"/>
    <property type="match status" value="1"/>
</dbReference>
<dbReference type="Pfam" id="PF04055">
    <property type="entry name" value="Radical_SAM"/>
    <property type="match status" value="1"/>
</dbReference>
<dbReference type="Proteomes" id="UP001597387">
    <property type="component" value="Unassembled WGS sequence"/>
</dbReference>
<dbReference type="InterPro" id="IPR010723">
    <property type="entry name" value="HemN_C"/>
</dbReference>
<keyword evidence="2" id="KW-0411">Iron-sulfur</keyword>
<comment type="similarity">
    <text evidence="1">Belongs to the anaerobic coproporphyrinogen-III oxidase family. HemW subfamily.</text>
</comment>
<gene>
    <name evidence="4" type="primary">hemW</name>
    <name evidence="4" type="ORF">ACFSJU_02285</name>
</gene>
<organism evidence="4 5">
    <name type="scientific">Paradesertivirga mongoliensis</name>
    <dbReference type="NCBI Taxonomy" id="2100740"/>
    <lineage>
        <taxon>Bacteria</taxon>
        <taxon>Pseudomonadati</taxon>
        <taxon>Bacteroidota</taxon>
        <taxon>Sphingobacteriia</taxon>
        <taxon>Sphingobacteriales</taxon>
        <taxon>Sphingobacteriaceae</taxon>
        <taxon>Paradesertivirga</taxon>
    </lineage>
</organism>
<reference evidence="5" key="1">
    <citation type="journal article" date="2019" name="Int. J. Syst. Evol. Microbiol.">
        <title>The Global Catalogue of Microorganisms (GCM) 10K type strain sequencing project: providing services to taxonomists for standard genome sequencing and annotation.</title>
        <authorList>
            <consortium name="The Broad Institute Genomics Platform"/>
            <consortium name="The Broad Institute Genome Sequencing Center for Infectious Disease"/>
            <person name="Wu L."/>
            <person name="Ma J."/>
        </authorList>
    </citation>
    <scope>NUCLEOTIDE SEQUENCE [LARGE SCALE GENOMIC DNA]</scope>
    <source>
        <strain evidence="5">KCTC 42217</strain>
    </source>
</reference>
<dbReference type="NCBIfam" id="TIGR00539">
    <property type="entry name" value="hemN_rel"/>
    <property type="match status" value="1"/>
</dbReference>
<dbReference type="SFLD" id="SFLDF00562">
    <property type="entry name" value="HemN-like__clustered_with_heat"/>
    <property type="match status" value="1"/>
</dbReference>
<dbReference type="InterPro" id="IPR034505">
    <property type="entry name" value="Coproporphyrinogen-III_oxidase"/>
</dbReference>
<keyword evidence="2" id="KW-0143">Chaperone</keyword>
<keyword evidence="5" id="KW-1185">Reference proteome</keyword>
<name>A0ABW4ZH46_9SPHI</name>
<dbReference type="PANTHER" id="PTHR13932:SF5">
    <property type="entry name" value="RADICAL S-ADENOSYL METHIONINE DOMAIN-CONTAINING PROTEIN 1, MITOCHONDRIAL"/>
    <property type="match status" value="1"/>
</dbReference>
<evidence type="ECO:0000259" key="3">
    <source>
        <dbReference type="PROSITE" id="PS51918"/>
    </source>
</evidence>
<dbReference type="CDD" id="cd01335">
    <property type="entry name" value="Radical_SAM"/>
    <property type="match status" value="1"/>
</dbReference>
<dbReference type="InterPro" id="IPR004559">
    <property type="entry name" value="HemW-like"/>
</dbReference>
<dbReference type="Gene3D" id="3.30.750.200">
    <property type="match status" value="1"/>
</dbReference>
<dbReference type="PANTHER" id="PTHR13932">
    <property type="entry name" value="COPROPORPHYRINIGEN III OXIDASE"/>
    <property type="match status" value="1"/>
</dbReference>
<dbReference type="EMBL" id="JBHUHZ010000001">
    <property type="protein sequence ID" value="MFD2161199.1"/>
    <property type="molecule type" value="Genomic_DNA"/>
</dbReference>
<feature type="domain" description="Radical SAM core" evidence="3">
    <location>
        <begin position="1"/>
        <end position="231"/>
    </location>
</feature>
<evidence type="ECO:0000313" key="4">
    <source>
        <dbReference type="EMBL" id="MFD2161199.1"/>
    </source>
</evidence>
<keyword evidence="2" id="KW-0349">Heme</keyword>
<sequence length="378" mass="42475">MAGIYLHIPFCKKACHYCDFHFSTSLKNKDELVNAMLAELDLQQSYLGEESIQTIYFGGGTPSLLGGEEIQKFIDKIGQHHTVSSDAEITVEANPDDLDNLKVKALRQTGVNRFSIGIQSFFEADLIWMNRAHNAAEAESCIKRVQDAGFENITVDLIYGFPLLTDLKWKSNISKVLELSIPHISAYGMTIEPQTALASFIKKGKQIPMSESQSAAQYLTLINELQQAGFEHYETSNFAKPDCYSKHNTNYWRGVSYLGIGPSAHSFNGESRQWNIANNSRYIQSISDRKVPAEEEILTVENRINEYIMTSIRTMWGMSLTKIENDFGGDYKREIEDSLSSLIAAGHIIHQNDSAKLTKEGKLFADKIASDLFVSEKE</sequence>
<dbReference type="SFLD" id="SFLDS00029">
    <property type="entry name" value="Radical_SAM"/>
    <property type="match status" value="1"/>
</dbReference>
<dbReference type="RefSeq" id="WP_255899940.1">
    <property type="nucleotide sequence ID" value="NZ_JAFMZO010000001.1"/>
</dbReference>
<keyword evidence="2" id="KW-0949">S-adenosyl-L-methionine</keyword>
<protein>
    <recommendedName>
        <fullName evidence="2">Heme chaperone HemW</fullName>
    </recommendedName>
</protein>
<dbReference type="InterPro" id="IPR007197">
    <property type="entry name" value="rSAM"/>
</dbReference>